<dbReference type="Gene3D" id="1.10.443.10">
    <property type="entry name" value="Intergrase catalytic core"/>
    <property type="match status" value="1"/>
</dbReference>
<dbReference type="Pfam" id="PF13356">
    <property type="entry name" value="Arm-DNA-bind_3"/>
    <property type="match status" value="1"/>
</dbReference>
<evidence type="ECO:0000313" key="7">
    <source>
        <dbReference type="Proteomes" id="UP000184514"/>
    </source>
</evidence>
<dbReference type="PANTHER" id="PTHR30629">
    <property type="entry name" value="PROPHAGE INTEGRASE"/>
    <property type="match status" value="1"/>
</dbReference>
<dbReference type="RefSeq" id="WP_072629373.1">
    <property type="nucleotide sequence ID" value="NZ_MLCB01000063.1"/>
</dbReference>
<organism evidence="6 7">
    <name type="scientific">Planktotalea frisia</name>
    <dbReference type="NCBI Taxonomy" id="696762"/>
    <lineage>
        <taxon>Bacteria</taxon>
        <taxon>Pseudomonadati</taxon>
        <taxon>Pseudomonadota</taxon>
        <taxon>Alphaproteobacteria</taxon>
        <taxon>Rhodobacterales</taxon>
        <taxon>Paracoccaceae</taxon>
        <taxon>Planktotalea</taxon>
    </lineage>
</organism>
<keyword evidence="4" id="KW-0233">DNA recombination</keyword>
<evidence type="ECO:0000259" key="5">
    <source>
        <dbReference type="PROSITE" id="PS51898"/>
    </source>
</evidence>
<evidence type="ECO:0000256" key="3">
    <source>
        <dbReference type="ARBA" id="ARBA00023125"/>
    </source>
</evidence>
<feature type="domain" description="Tyr recombinase" evidence="5">
    <location>
        <begin position="207"/>
        <end position="379"/>
    </location>
</feature>
<dbReference type="EMBL" id="MLCB01000063">
    <property type="protein sequence ID" value="OJI95059.1"/>
    <property type="molecule type" value="Genomic_DNA"/>
</dbReference>
<keyword evidence="3" id="KW-0238">DNA-binding</keyword>
<evidence type="ECO:0000313" key="6">
    <source>
        <dbReference type="EMBL" id="OJI95059.1"/>
    </source>
</evidence>
<gene>
    <name evidence="6" type="primary">intA</name>
    <name evidence="6" type="ORF">PFRI_07080</name>
</gene>
<accession>A0A1L9P0J6</accession>
<dbReference type="OrthoDB" id="9795573at2"/>
<reference evidence="6 7" key="1">
    <citation type="submission" date="2016-10" db="EMBL/GenBank/DDBJ databases">
        <title>Genome sequence of Planktotalea frisia SH6-1.</title>
        <authorList>
            <person name="Poehlein A."/>
            <person name="Bakenhus I."/>
            <person name="Voget S."/>
            <person name="Brinkhoff T."/>
            <person name="Simon M."/>
        </authorList>
    </citation>
    <scope>NUCLEOTIDE SEQUENCE [LARGE SCALE GENOMIC DNA]</scope>
    <source>
        <strain evidence="6 7">SH6-1</strain>
    </source>
</reference>
<dbReference type="Proteomes" id="UP000184514">
    <property type="component" value="Unassembled WGS sequence"/>
</dbReference>
<dbReference type="SUPFAM" id="SSF56349">
    <property type="entry name" value="DNA breaking-rejoining enzymes"/>
    <property type="match status" value="1"/>
</dbReference>
<sequence length="397" mass="44906">MALSGKLTKKLVENLGAGRHGDGNGLYLVVDPSGARRWIVRVVVKGAKNKKGAPLRTDFGLGGADIVTINQARERALEYRRMAKQGLNPRFNAQREIPTFEEFAQQVHIERMPTWKNAKHGQQWINTLRDYAFPKIGRMPLDSIDQPEVMMCLSPIWTEKHETARRLAQRIKTVLDVAKSKGFQSGENPVTGIKDAGALPKVKAKPKHHAAMRWQDAPAFYADLKSRNAMSANALRFTCLTGSRTNEVLGMRWEEIDFDARLWTCPVERMKGGEEHRVPLTDEMLSIIEPLKALKSEYVFEGQKRHKPLSNMSMLMLLRRMNVEGVTVHGFRSTFRDWASEVASAPREVAEMSLSHKVGSDVERAYARSDLLEKRRALMERWSMFVSGDVGNVVRLA</sequence>
<evidence type="ECO:0000256" key="2">
    <source>
        <dbReference type="ARBA" id="ARBA00022908"/>
    </source>
</evidence>
<dbReference type="STRING" id="696762.PFRI_07080"/>
<dbReference type="InterPro" id="IPR010998">
    <property type="entry name" value="Integrase_recombinase_N"/>
</dbReference>
<comment type="similarity">
    <text evidence="1">Belongs to the 'phage' integrase family.</text>
</comment>
<dbReference type="InterPro" id="IPR053876">
    <property type="entry name" value="Phage_int_M"/>
</dbReference>
<dbReference type="Pfam" id="PF22022">
    <property type="entry name" value="Phage_int_M"/>
    <property type="match status" value="1"/>
</dbReference>
<dbReference type="PANTHER" id="PTHR30629:SF2">
    <property type="entry name" value="PROPHAGE INTEGRASE INTS-RELATED"/>
    <property type="match status" value="1"/>
</dbReference>
<dbReference type="Gene3D" id="1.10.150.130">
    <property type="match status" value="1"/>
</dbReference>
<dbReference type="Pfam" id="PF00589">
    <property type="entry name" value="Phage_integrase"/>
    <property type="match status" value="1"/>
</dbReference>
<keyword evidence="7" id="KW-1185">Reference proteome</keyword>
<dbReference type="Gene3D" id="3.30.160.390">
    <property type="entry name" value="Integrase, DNA-binding domain"/>
    <property type="match status" value="1"/>
</dbReference>
<dbReference type="PROSITE" id="PS51898">
    <property type="entry name" value="TYR_RECOMBINASE"/>
    <property type="match status" value="1"/>
</dbReference>
<dbReference type="AlphaFoldDB" id="A0A1L9P0J6"/>
<dbReference type="InterPro" id="IPR011010">
    <property type="entry name" value="DNA_brk_join_enz"/>
</dbReference>
<evidence type="ECO:0000256" key="1">
    <source>
        <dbReference type="ARBA" id="ARBA00008857"/>
    </source>
</evidence>
<dbReference type="CDD" id="cd00801">
    <property type="entry name" value="INT_P4_C"/>
    <property type="match status" value="1"/>
</dbReference>
<comment type="caution">
    <text evidence="6">The sequence shown here is derived from an EMBL/GenBank/DDBJ whole genome shotgun (WGS) entry which is preliminary data.</text>
</comment>
<dbReference type="InterPro" id="IPR013762">
    <property type="entry name" value="Integrase-like_cat_sf"/>
</dbReference>
<dbReference type="GO" id="GO:0015074">
    <property type="term" value="P:DNA integration"/>
    <property type="evidence" value="ECO:0007669"/>
    <property type="project" value="UniProtKB-KW"/>
</dbReference>
<dbReference type="InterPro" id="IPR002104">
    <property type="entry name" value="Integrase_catalytic"/>
</dbReference>
<name>A0A1L9P0J6_9RHOB</name>
<proteinExistence type="inferred from homology"/>
<dbReference type="InterPro" id="IPR050808">
    <property type="entry name" value="Phage_Integrase"/>
</dbReference>
<dbReference type="InterPro" id="IPR038488">
    <property type="entry name" value="Integrase_DNA-bd_sf"/>
</dbReference>
<dbReference type="GO" id="GO:0006310">
    <property type="term" value="P:DNA recombination"/>
    <property type="evidence" value="ECO:0007669"/>
    <property type="project" value="UniProtKB-KW"/>
</dbReference>
<keyword evidence="2" id="KW-0229">DNA integration</keyword>
<dbReference type="GO" id="GO:0003677">
    <property type="term" value="F:DNA binding"/>
    <property type="evidence" value="ECO:0007669"/>
    <property type="project" value="UniProtKB-KW"/>
</dbReference>
<dbReference type="InterPro" id="IPR025166">
    <property type="entry name" value="Integrase_DNA_bind_dom"/>
</dbReference>
<protein>
    <submittedName>
        <fullName evidence="6">Prophage CP4-57 integrase</fullName>
    </submittedName>
</protein>
<evidence type="ECO:0000256" key="4">
    <source>
        <dbReference type="ARBA" id="ARBA00023172"/>
    </source>
</evidence>